<evidence type="ECO:0000313" key="1">
    <source>
        <dbReference type="EMBL" id="ABW26847.1"/>
    </source>
</evidence>
<proteinExistence type="predicted"/>
<reference evidence="1 2" key="1">
    <citation type="journal article" date="2008" name="Proc. Natl. Acad. Sci. U.S.A.">
        <title>Niche adaptation and genome expansion in the chlorophyll d-producing cyanobacterium Acaryochloris marina.</title>
        <authorList>
            <person name="Swingley W.D."/>
            <person name="Chen M."/>
            <person name="Cheung P.C."/>
            <person name="Conrad A.L."/>
            <person name="Dejesa L.C."/>
            <person name="Hao J."/>
            <person name="Honchak B.M."/>
            <person name="Karbach L.E."/>
            <person name="Kurdoglu A."/>
            <person name="Lahiri S."/>
            <person name="Mastrian S.D."/>
            <person name="Miyashita H."/>
            <person name="Page L."/>
            <person name="Ramakrishna P."/>
            <person name="Satoh S."/>
            <person name="Sattley W.M."/>
            <person name="Shimada Y."/>
            <person name="Taylor H.L."/>
            <person name="Tomo T."/>
            <person name="Tsuchiya T."/>
            <person name="Wang Z.T."/>
            <person name="Raymond J."/>
            <person name="Mimuro M."/>
            <person name="Blankenship R.E."/>
            <person name="Touchman J.W."/>
        </authorList>
    </citation>
    <scope>NUCLEOTIDE SEQUENCE [LARGE SCALE GENOMIC DNA]</scope>
    <source>
        <strain evidence="2">MBIC 11017</strain>
    </source>
</reference>
<dbReference type="STRING" id="329726.AM1_1827"/>
<keyword evidence="2" id="KW-1185">Reference proteome</keyword>
<accession>B0CDC2</accession>
<dbReference type="EMBL" id="CP000828">
    <property type="protein sequence ID" value="ABW26847.1"/>
    <property type="molecule type" value="Genomic_DNA"/>
</dbReference>
<dbReference type="Proteomes" id="UP000000268">
    <property type="component" value="Chromosome"/>
</dbReference>
<name>B0CDC2_ACAM1</name>
<organism evidence="1 2">
    <name type="scientific">Acaryochloris marina (strain MBIC 11017)</name>
    <dbReference type="NCBI Taxonomy" id="329726"/>
    <lineage>
        <taxon>Bacteria</taxon>
        <taxon>Bacillati</taxon>
        <taxon>Cyanobacteriota</taxon>
        <taxon>Cyanophyceae</taxon>
        <taxon>Acaryochloridales</taxon>
        <taxon>Acaryochloridaceae</taxon>
        <taxon>Acaryochloris</taxon>
    </lineage>
</organism>
<dbReference type="KEGG" id="amr:AM1_1827"/>
<gene>
    <name evidence="1" type="ordered locus">AM1_1827</name>
</gene>
<sequence>MTSRPRHSRRLLGKMSGLLKKEYPRDRYLWGTLSTGGGARI</sequence>
<evidence type="ECO:0000313" key="2">
    <source>
        <dbReference type="Proteomes" id="UP000000268"/>
    </source>
</evidence>
<dbReference type="AlphaFoldDB" id="B0CDC2"/>
<dbReference type="HOGENOM" id="CLU_3264059_0_0_3"/>
<protein>
    <submittedName>
        <fullName evidence="1">Uncharacterized protein</fullName>
    </submittedName>
</protein>